<dbReference type="Pfam" id="PF00622">
    <property type="entry name" value="SPRY"/>
    <property type="match status" value="1"/>
</dbReference>
<evidence type="ECO:0000313" key="3">
    <source>
        <dbReference type="Proteomes" id="UP000077315"/>
    </source>
</evidence>
<dbReference type="SUPFAM" id="SSF49899">
    <property type="entry name" value="Concanavalin A-like lectins/glucanases"/>
    <property type="match status" value="1"/>
</dbReference>
<feature type="domain" description="B30.2/SPRY" evidence="1">
    <location>
        <begin position="95"/>
        <end position="299"/>
    </location>
</feature>
<dbReference type="SMART" id="SM00449">
    <property type="entry name" value="SPRY"/>
    <property type="match status" value="1"/>
</dbReference>
<protein>
    <recommendedName>
        <fullName evidence="1">B30.2/SPRY domain-containing protein</fullName>
    </recommendedName>
</protein>
<gene>
    <name evidence="2" type="ORF">PHYBLDRAFT_171969</name>
</gene>
<dbReference type="InParanoid" id="A0A167LA57"/>
<keyword evidence="3" id="KW-1185">Reference proteome</keyword>
<accession>A0A167LA57</accession>
<evidence type="ECO:0000313" key="2">
    <source>
        <dbReference type="EMBL" id="OAD69949.1"/>
    </source>
</evidence>
<organism evidence="2 3">
    <name type="scientific">Phycomyces blakesleeanus (strain ATCC 8743b / DSM 1359 / FGSC 10004 / NBRC 33097 / NRRL 1555)</name>
    <dbReference type="NCBI Taxonomy" id="763407"/>
    <lineage>
        <taxon>Eukaryota</taxon>
        <taxon>Fungi</taxon>
        <taxon>Fungi incertae sedis</taxon>
        <taxon>Mucoromycota</taxon>
        <taxon>Mucoromycotina</taxon>
        <taxon>Mucoromycetes</taxon>
        <taxon>Mucorales</taxon>
        <taxon>Phycomycetaceae</taxon>
        <taxon>Phycomyces</taxon>
    </lineage>
</organism>
<dbReference type="RefSeq" id="XP_018287989.1">
    <property type="nucleotide sequence ID" value="XM_018436702.1"/>
</dbReference>
<sequence>MKKNENFVKKSFPYLNLEAYSQSAQKYKANQVDNYTDEPPSYDHAVQASLEPENTVHLTGRFQDTSVDSYARAEVFIQAHQSMINRFPTELAAQAAKDGLIKRMSIDQAPHQNPYFCHPNSTPHTNPALKVDLDQSTVQVWPNQTRQKIIEDWDIIIQGTHPFLSLSDYGRPPQSTGFHYFEITVLDCAPNTVMAIGLATKPYPVFRMPGWNKHSIGYHSDDGRKFCDDASGGQDYGPQWGFGQTVGCRYDPVQGNVMFTLNGNPLGTAFQLLERRYYYPSFGADGPVKFFVNFGSQSFVHTPVDGNLWIGSILSV</sequence>
<dbReference type="GeneID" id="28997608"/>
<dbReference type="VEuPathDB" id="FungiDB:PHYBLDRAFT_171969"/>
<dbReference type="InterPro" id="IPR003877">
    <property type="entry name" value="SPRY_dom"/>
</dbReference>
<evidence type="ECO:0000259" key="1">
    <source>
        <dbReference type="PROSITE" id="PS50188"/>
    </source>
</evidence>
<dbReference type="InterPro" id="IPR001870">
    <property type="entry name" value="B30.2/SPRY"/>
</dbReference>
<dbReference type="Proteomes" id="UP000077315">
    <property type="component" value="Unassembled WGS sequence"/>
</dbReference>
<dbReference type="InterPro" id="IPR050618">
    <property type="entry name" value="Ubq-SigPath_Reg"/>
</dbReference>
<dbReference type="OrthoDB" id="258495at2759"/>
<dbReference type="Gene3D" id="2.60.120.920">
    <property type="match status" value="1"/>
</dbReference>
<dbReference type="PANTHER" id="PTHR12864">
    <property type="entry name" value="RAN BINDING PROTEIN 9-RELATED"/>
    <property type="match status" value="1"/>
</dbReference>
<proteinExistence type="predicted"/>
<dbReference type="InterPro" id="IPR013320">
    <property type="entry name" value="ConA-like_dom_sf"/>
</dbReference>
<dbReference type="PROSITE" id="PS50188">
    <property type="entry name" value="B302_SPRY"/>
    <property type="match status" value="1"/>
</dbReference>
<reference evidence="3" key="1">
    <citation type="submission" date="2015-06" db="EMBL/GenBank/DDBJ databases">
        <title>Expansion of signal transduction pathways in fungi by whole-genome duplication.</title>
        <authorList>
            <consortium name="DOE Joint Genome Institute"/>
            <person name="Corrochano L.M."/>
            <person name="Kuo A."/>
            <person name="Marcet-Houben M."/>
            <person name="Polaino S."/>
            <person name="Salamov A."/>
            <person name="Villalobos J.M."/>
            <person name="Alvarez M.I."/>
            <person name="Avalos J."/>
            <person name="Benito E.P."/>
            <person name="Benoit I."/>
            <person name="Burger G."/>
            <person name="Camino L.P."/>
            <person name="Canovas D."/>
            <person name="Cerda-Olmedo E."/>
            <person name="Cheng J.-F."/>
            <person name="Dominguez A."/>
            <person name="Elias M."/>
            <person name="Eslava A.P."/>
            <person name="Glaser F."/>
            <person name="Grimwood J."/>
            <person name="Gutierrez G."/>
            <person name="Heitman J."/>
            <person name="Henrissat B."/>
            <person name="Iturriaga E.A."/>
            <person name="Lang B.F."/>
            <person name="Lavin J.L."/>
            <person name="Lee S."/>
            <person name="Li W."/>
            <person name="Lindquist E."/>
            <person name="Lopez-Garcia S."/>
            <person name="Luque E.M."/>
            <person name="Marcos A.T."/>
            <person name="Martin J."/>
            <person name="McCluskey K."/>
            <person name="Medina H.R."/>
            <person name="Miralles-Duran A."/>
            <person name="Miyazaki A."/>
            <person name="Munoz-Torres E."/>
            <person name="Oguiza J.A."/>
            <person name="Ohm R."/>
            <person name="Olmedo M."/>
            <person name="Orejas M."/>
            <person name="Ortiz-Castellanos L."/>
            <person name="Pisabarro A.G."/>
            <person name="Rodriguez-Romero J."/>
            <person name="Ruiz-Herrera J."/>
            <person name="Ruiz-Vazquez R."/>
            <person name="Sanz C."/>
            <person name="Schackwitz W."/>
            <person name="Schmutz J."/>
            <person name="Shahriari M."/>
            <person name="Shelest E."/>
            <person name="Silva-Franco F."/>
            <person name="Soanes D."/>
            <person name="Syed K."/>
            <person name="Tagua V.G."/>
            <person name="Talbot N.J."/>
            <person name="Thon M."/>
            <person name="De vries R.P."/>
            <person name="Wiebenga A."/>
            <person name="Yadav J.S."/>
            <person name="Braun E.L."/>
            <person name="Baker S."/>
            <person name="Garre V."/>
            <person name="Horwitz B."/>
            <person name="Torres-Martinez S."/>
            <person name="Idnurm A."/>
            <person name="Herrera-Estrella A."/>
            <person name="Gabaldon T."/>
            <person name="Grigoriev I.V."/>
        </authorList>
    </citation>
    <scope>NUCLEOTIDE SEQUENCE [LARGE SCALE GENOMIC DNA]</scope>
    <source>
        <strain evidence="3">NRRL 1555(-)</strain>
    </source>
</reference>
<name>A0A167LA57_PHYB8</name>
<dbReference type="InterPro" id="IPR043136">
    <property type="entry name" value="B30.2/SPRY_sf"/>
</dbReference>
<dbReference type="EMBL" id="KV440990">
    <property type="protein sequence ID" value="OAD69949.1"/>
    <property type="molecule type" value="Genomic_DNA"/>
</dbReference>
<dbReference type="STRING" id="763407.A0A167LA57"/>
<dbReference type="AlphaFoldDB" id="A0A167LA57"/>